<keyword evidence="6" id="KW-1185">Reference proteome</keyword>
<sequence>MQTIKFHKTDCGVDFLLNVLNHDAIKARHSLTDRYNTDCFEVLFFKKGKGKVLIHEQQIEIHDYSIVFLSPFQERSWQLEAGQEDFTLLIFQEDFLNEFFADKLFTYKLLYFYQHNYPVTIQVTPQALEHYCSSLQEIKSELVQVQPDSAHIIRSLVYYLLQKLNRAYAQAYALPLEQAQDHYAFQYKKLLEQHIKQKQRVEDYTALLGISRITLNKAVKDQFHVTAVQLLKQRLLFEIKHYLLYTDLTVAAIADALNFSESNHLMRFFKSQTGQTTSEYLAAYQNGRNR</sequence>
<keyword evidence="2" id="KW-0238">DNA-binding</keyword>
<accession>A0A327QUS4</accession>
<dbReference type="InterPro" id="IPR009057">
    <property type="entry name" value="Homeodomain-like_sf"/>
</dbReference>
<evidence type="ECO:0000256" key="2">
    <source>
        <dbReference type="ARBA" id="ARBA00023125"/>
    </source>
</evidence>
<dbReference type="OrthoDB" id="9793451at2"/>
<dbReference type="Pfam" id="PF12833">
    <property type="entry name" value="HTH_18"/>
    <property type="match status" value="1"/>
</dbReference>
<dbReference type="RefSeq" id="WP_111596578.1">
    <property type="nucleotide sequence ID" value="NZ_QLLL01000002.1"/>
</dbReference>
<comment type="caution">
    <text evidence="5">The sequence shown here is derived from an EMBL/GenBank/DDBJ whole genome shotgun (WGS) entry which is preliminary data.</text>
</comment>
<dbReference type="Gene3D" id="1.10.10.60">
    <property type="entry name" value="Homeodomain-like"/>
    <property type="match status" value="1"/>
</dbReference>
<evidence type="ECO:0000313" key="5">
    <source>
        <dbReference type="EMBL" id="RAJ08426.1"/>
    </source>
</evidence>
<evidence type="ECO:0000256" key="1">
    <source>
        <dbReference type="ARBA" id="ARBA00023015"/>
    </source>
</evidence>
<organism evidence="5 6">
    <name type="scientific">Chitinophaga skermanii</name>
    <dbReference type="NCBI Taxonomy" id="331697"/>
    <lineage>
        <taxon>Bacteria</taxon>
        <taxon>Pseudomonadati</taxon>
        <taxon>Bacteroidota</taxon>
        <taxon>Chitinophagia</taxon>
        <taxon>Chitinophagales</taxon>
        <taxon>Chitinophagaceae</taxon>
        <taxon>Chitinophaga</taxon>
    </lineage>
</organism>
<reference evidence="5 6" key="1">
    <citation type="submission" date="2018-06" db="EMBL/GenBank/DDBJ databases">
        <title>Genomic Encyclopedia of Archaeal and Bacterial Type Strains, Phase II (KMG-II): from individual species to whole genera.</title>
        <authorList>
            <person name="Goeker M."/>
        </authorList>
    </citation>
    <scope>NUCLEOTIDE SEQUENCE [LARGE SCALE GENOMIC DNA]</scope>
    <source>
        <strain evidence="5 6">DSM 23857</strain>
    </source>
</reference>
<protein>
    <submittedName>
        <fullName evidence="5">AraC family transcriptional activator of pobA</fullName>
    </submittedName>
</protein>
<evidence type="ECO:0000313" key="6">
    <source>
        <dbReference type="Proteomes" id="UP000249547"/>
    </source>
</evidence>
<dbReference type="InterPro" id="IPR037923">
    <property type="entry name" value="HTH-like"/>
</dbReference>
<feature type="domain" description="HTH araC/xylS-type" evidence="4">
    <location>
        <begin position="185"/>
        <end position="283"/>
    </location>
</feature>
<name>A0A327QUS4_9BACT</name>
<dbReference type="AlphaFoldDB" id="A0A327QUS4"/>
<evidence type="ECO:0000259" key="4">
    <source>
        <dbReference type="PROSITE" id="PS01124"/>
    </source>
</evidence>
<gene>
    <name evidence="5" type="ORF">LX64_01077</name>
</gene>
<dbReference type="GO" id="GO:0003700">
    <property type="term" value="F:DNA-binding transcription factor activity"/>
    <property type="evidence" value="ECO:0007669"/>
    <property type="project" value="InterPro"/>
</dbReference>
<dbReference type="EMBL" id="QLLL01000002">
    <property type="protein sequence ID" value="RAJ08426.1"/>
    <property type="molecule type" value="Genomic_DNA"/>
</dbReference>
<keyword evidence="1" id="KW-0805">Transcription regulation</keyword>
<dbReference type="SUPFAM" id="SSF46689">
    <property type="entry name" value="Homeodomain-like"/>
    <property type="match status" value="1"/>
</dbReference>
<dbReference type="PROSITE" id="PS01124">
    <property type="entry name" value="HTH_ARAC_FAMILY_2"/>
    <property type="match status" value="1"/>
</dbReference>
<dbReference type="PANTHER" id="PTHR43280:SF32">
    <property type="entry name" value="TRANSCRIPTIONAL REGULATORY PROTEIN"/>
    <property type="match status" value="1"/>
</dbReference>
<evidence type="ECO:0000256" key="3">
    <source>
        <dbReference type="ARBA" id="ARBA00023163"/>
    </source>
</evidence>
<keyword evidence="3" id="KW-0804">Transcription</keyword>
<dbReference type="SUPFAM" id="SSF51215">
    <property type="entry name" value="Regulatory protein AraC"/>
    <property type="match status" value="1"/>
</dbReference>
<dbReference type="Proteomes" id="UP000249547">
    <property type="component" value="Unassembled WGS sequence"/>
</dbReference>
<dbReference type="InterPro" id="IPR018060">
    <property type="entry name" value="HTH_AraC"/>
</dbReference>
<dbReference type="GO" id="GO:0043565">
    <property type="term" value="F:sequence-specific DNA binding"/>
    <property type="evidence" value="ECO:0007669"/>
    <property type="project" value="InterPro"/>
</dbReference>
<proteinExistence type="predicted"/>
<dbReference type="PANTHER" id="PTHR43280">
    <property type="entry name" value="ARAC-FAMILY TRANSCRIPTIONAL REGULATOR"/>
    <property type="match status" value="1"/>
</dbReference>
<dbReference type="SMART" id="SM00342">
    <property type="entry name" value="HTH_ARAC"/>
    <property type="match status" value="1"/>
</dbReference>